<keyword evidence="7" id="KW-1185">Reference proteome</keyword>
<keyword evidence="4" id="KW-0045">Antibiotic biosynthesis</keyword>
<evidence type="ECO:0000259" key="5">
    <source>
        <dbReference type="Pfam" id="PF02668"/>
    </source>
</evidence>
<dbReference type="Gene3D" id="3.60.130.10">
    <property type="entry name" value="Clavaminate synthase-like"/>
    <property type="match status" value="1"/>
</dbReference>
<dbReference type="EMBL" id="RBAM01000010">
    <property type="protein sequence ID" value="RKN65981.1"/>
    <property type="molecule type" value="Genomic_DNA"/>
</dbReference>
<dbReference type="AlphaFoldDB" id="A0A3B0B1M7"/>
<reference evidence="6 7" key="1">
    <citation type="journal article" date="2015" name="Antonie Van Leeuwenhoek">
        <title>Streptomyces klenkii sp. nov., isolated from deep marine sediment.</title>
        <authorList>
            <person name="Veyisoglu A."/>
            <person name="Sahin N."/>
        </authorList>
    </citation>
    <scope>NUCLEOTIDE SEQUENCE [LARGE SCALE GENOMIC DNA]</scope>
    <source>
        <strain evidence="6 7">KCTC 29202</strain>
    </source>
</reference>
<dbReference type="RefSeq" id="WP_120757707.1">
    <property type="nucleotide sequence ID" value="NZ_JBFADQ010000025.1"/>
</dbReference>
<dbReference type="Proteomes" id="UP000270343">
    <property type="component" value="Unassembled WGS sequence"/>
</dbReference>
<dbReference type="GO" id="GO:0016491">
    <property type="term" value="F:oxidoreductase activity"/>
    <property type="evidence" value="ECO:0007669"/>
    <property type="project" value="UniProtKB-KW"/>
</dbReference>
<organism evidence="6 7">
    <name type="scientific">Streptomyces klenkii</name>
    <dbReference type="NCBI Taxonomy" id="1420899"/>
    <lineage>
        <taxon>Bacteria</taxon>
        <taxon>Bacillati</taxon>
        <taxon>Actinomycetota</taxon>
        <taxon>Actinomycetes</taxon>
        <taxon>Kitasatosporales</taxon>
        <taxon>Streptomycetaceae</taxon>
        <taxon>Streptomyces</taxon>
    </lineage>
</organism>
<keyword evidence="3" id="KW-0408">Iron</keyword>
<accession>A0A3B0B1M7</accession>
<comment type="cofactor">
    <cofactor evidence="1">
        <name>Fe(2+)</name>
        <dbReference type="ChEBI" id="CHEBI:29033"/>
    </cofactor>
</comment>
<comment type="caution">
    <text evidence="6">The sequence shown here is derived from an EMBL/GenBank/DDBJ whole genome shotgun (WGS) entry which is preliminary data.</text>
</comment>
<evidence type="ECO:0000256" key="1">
    <source>
        <dbReference type="ARBA" id="ARBA00001954"/>
    </source>
</evidence>
<protein>
    <recommendedName>
        <fullName evidence="5">TauD/TfdA-like domain-containing protein</fullName>
    </recommendedName>
</protein>
<proteinExistence type="predicted"/>
<dbReference type="GO" id="GO:0017000">
    <property type="term" value="P:antibiotic biosynthetic process"/>
    <property type="evidence" value="ECO:0007669"/>
    <property type="project" value="UniProtKB-KW"/>
</dbReference>
<dbReference type="OrthoDB" id="5491415at2"/>
<evidence type="ECO:0000313" key="7">
    <source>
        <dbReference type="Proteomes" id="UP000270343"/>
    </source>
</evidence>
<evidence type="ECO:0000313" key="6">
    <source>
        <dbReference type="EMBL" id="RKN65981.1"/>
    </source>
</evidence>
<evidence type="ECO:0000256" key="3">
    <source>
        <dbReference type="ARBA" id="ARBA00023004"/>
    </source>
</evidence>
<dbReference type="InterPro" id="IPR003819">
    <property type="entry name" value="TauD/TfdA-like"/>
</dbReference>
<keyword evidence="2" id="KW-0560">Oxidoreductase</keyword>
<evidence type="ECO:0000256" key="4">
    <source>
        <dbReference type="ARBA" id="ARBA00023194"/>
    </source>
</evidence>
<feature type="domain" description="TauD/TfdA-like" evidence="5">
    <location>
        <begin position="45"/>
        <end position="290"/>
    </location>
</feature>
<gene>
    <name evidence="6" type="ORF">D7231_24655</name>
</gene>
<dbReference type="PANTHER" id="PTHR10696:SF56">
    <property type="entry name" value="TAUD_TFDA-LIKE DOMAIN-CONTAINING PROTEIN"/>
    <property type="match status" value="1"/>
</dbReference>
<dbReference type="InterPro" id="IPR042098">
    <property type="entry name" value="TauD-like_sf"/>
</dbReference>
<dbReference type="Pfam" id="PF02668">
    <property type="entry name" value="TauD"/>
    <property type="match status" value="1"/>
</dbReference>
<dbReference type="InterPro" id="IPR050411">
    <property type="entry name" value="AlphaKG_dependent_hydroxylases"/>
</dbReference>
<dbReference type="PANTHER" id="PTHR10696">
    <property type="entry name" value="GAMMA-BUTYROBETAINE HYDROXYLASE-RELATED"/>
    <property type="match status" value="1"/>
</dbReference>
<evidence type="ECO:0000256" key="2">
    <source>
        <dbReference type="ARBA" id="ARBA00023002"/>
    </source>
</evidence>
<sequence length="292" mass="31789">MDTPVAAAGPSAWQGATLEERDWLVPLHPPLLARAPGSATGDAPSGRDSADPVARAAQCLSHGPGLAVVRGLDLDTLTDEECVEVCRRFMAPLGDVRPVNPDHPGDNLVTDAAPAPAPPARAHHPGEELTLHTDRAKFPGPPRLVGMLCIRPARHGGESVLVSGHAVHNELLRSRPDVLPDLYQDFHFGRGPDFEHIYPVFRRSAGRLRVQYNRYWITRGQQEHGIPLSTAQVAALDAFDEALAHPRMALRVRLRRGDLLLVDNMAVLHGRTSFTDPPPPHAGRCLVRVWAD</sequence>
<dbReference type="SUPFAM" id="SSF51197">
    <property type="entry name" value="Clavaminate synthase-like"/>
    <property type="match status" value="1"/>
</dbReference>
<name>A0A3B0B1M7_9ACTN</name>